<evidence type="ECO:0000256" key="4">
    <source>
        <dbReference type="ARBA" id="ARBA00012350"/>
    </source>
</evidence>
<keyword evidence="8" id="KW-0325">Glycoprotein</keyword>
<keyword evidence="5" id="KW-0732">Signal</keyword>
<dbReference type="EC" id="3.2.1.101" evidence="4"/>
<dbReference type="InterPro" id="IPR008928">
    <property type="entry name" value="6-hairpin_glycosidase_sf"/>
</dbReference>
<dbReference type="FunFam" id="1.50.10.20:FF:000006">
    <property type="entry name" value="Mannan endo-1,6-alpha-mannosidase"/>
    <property type="match status" value="1"/>
</dbReference>
<dbReference type="Pfam" id="PF03663">
    <property type="entry name" value="Glyco_hydro_76"/>
    <property type="match status" value="1"/>
</dbReference>
<dbReference type="PANTHER" id="PTHR12145:SF36">
    <property type="entry name" value="MANNAN ENDO-1,6-ALPHA-MANNOSIDASE DCW1"/>
    <property type="match status" value="1"/>
</dbReference>
<keyword evidence="11" id="KW-0812">Transmembrane</keyword>
<evidence type="ECO:0000313" key="12">
    <source>
        <dbReference type="EMBL" id="SPN99992.1"/>
    </source>
</evidence>
<evidence type="ECO:0000256" key="11">
    <source>
        <dbReference type="SAM" id="Phobius"/>
    </source>
</evidence>
<comment type="catalytic activity">
    <reaction evidence="1">
        <text>Random hydrolysis of (1-&gt;6)-alpha-D-mannosidic linkages in unbranched (1-&gt;6)-mannans.</text>
        <dbReference type="EC" id="3.2.1.101"/>
    </reaction>
</comment>
<comment type="similarity">
    <text evidence="3">Belongs to the glycosyl hydrolase 76 family.</text>
</comment>
<dbReference type="SUPFAM" id="SSF48208">
    <property type="entry name" value="Six-hairpin glycosidases"/>
    <property type="match status" value="1"/>
</dbReference>
<evidence type="ECO:0000256" key="7">
    <source>
        <dbReference type="ARBA" id="ARBA00023136"/>
    </source>
</evidence>
<dbReference type="GO" id="GO:0012505">
    <property type="term" value="C:endomembrane system"/>
    <property type="evidence" value="ECO:0007669"/>
    <property type="project" value="UniProtKB-SubCell"/>
</dbReference>
<name>A0AAE8MU81_9PEZI</name>
<evidence type="ECO:0000256" key="9">
    <source>
        <dbReference type="ARBA" id="ARBA00023295"/>
    </source>
</evidence>
<evidence type="ECO:0000256" key="2">
    <source>
        <dbReference type="ARBA" id="ARBA00004308"/>
    </source>
</evidence>
<evidence type="ECO:0000256" key="8">
    <source>
        <dbReference type="ARBA" id="ARBA00023180"/>
    </source>
</evidence>
<organism evidence="12 13">
    <name type="scientific">Cephalotrichum gorgonifer</name>
    <dbReference type="NCBI Taxonomy" id="2041049"/>
    <lineage>
        <taxon>Eukaryota</taxon>
        <taxon>Fungi</taxon>
        <taxon>Dikarya</taxon>
        <taxon>Ascomycota</taxon>
        <taxon>Pezizomycotina</taxon>
        <taxon>Sordariomycetes</taxon>
        <taxon>Hypocreomycetidae</taxon>
        <taxon>Microascales</taxon>
        <taxon>Microascaceae</taxon>
        <taxon>Cephalotrichum</taxon>
    </lineage>
</organism>
<dbReference type="GO" id="GO:0008496">
    <property type="term" value="F:mannan endo-1,6-alpha-mannosidase activity"/>
    <property type="evidence" value="ECO:0007669"/>
    <property type="project" value="UniProtKB-EC"/>
</dbReference>
<keyword evidence="11" id="KW-1133">Transmembrane helix</keyword>
<evidence type="ECO:0000256" key="10">
    <source>
        <dbReference type="SAM" id="MobiDB-lite"/>
    </source>
</evidence>
<protein>
    <recommendedName>
        <fullName evidence="4">mannan endo-1,6-alpha-mannosidase</fullName>
        <ecNumber evidence="4">3.2.1.101</ecNumber>
    </recommendedName>
</protein>
<accession>A0AAE8MU81</accession>
<comment type="subcellular location">
    <subcellularLocation>
        <location evidence="2">Endomembrane system</location>
    </subcellularLocation>
</comment>
<dbReference type="GO" id="GO:0009272">
    <property type="term" value="P:fungal-type cell wall biogenesis"/>
    <property type="evidence" value="ECO:0007669"/>
    <property type="project" value="TreeGrafter"/>
</dbReference>
<dbReference type="InterPro" id="IPR014480">
    <property type="entry name" value="Mannan-1_6-alpha_mannosidase"/>
</dbReference>
<keyword evidence="7 11" id="KW-0472">Membrane</keyword>
<reference evidence="12" key="1">
    <citation type="submission" date="2018-03" db="EMBL/GenBank/DDBJ databases">
        <authorList>
            <person name="Guldener U."/>
        </authorList>
    </citation>
    <scope>NUCLEOTIDE SEQUENCE</scope>
</reference>
<dbReference type="AlphaFoldDB" id="A0AAE8MU81"/>
<gene>
    <name evidence="12" type="ORF">DNG_02844</name>
</gene>
<keyword evidence="9" id="KW-0326">Glycosidase</keyword>
<feature type="transmembrane region" description="Helical" evidence="11">
    <location>
        <begin position="408"/>
        <end position="429"/>
    </location>
</feature>
<proteinExistence type="inferred from homology"/>
<dbReference type="InterPro" id="IPR005198">
    <property type="entry name" value="Glyco_hydro_76"/>
</dbReference>
<dbReference type="EMBL" id="ONZQ02000003">
    <property type="protein sequence ID" value="SPN99992.1"/>
    <property type="molecule type" value="Genomic_DNA"/>
</dbReference>
<evidence type="ECO:0000256" key="3">
    <source>
        <dbReference type="ARBA" id="ARBA00009699"/>
    </source>
</evidence>
<dbReference type="GO" id="GO:0016052">
    <property type="term" value="P:carbohydrate catabolic process"/>
    <property type="evidence" value="ECO:0007669"/>
    <property type="project" value="InterPro"/>
</dbReference>
<comment type="caution">
    <text evidence="12">The sequence shown here is derived from an EMBL/GenBank/DDBJ whole genome shotgun (WGS) entry which is preliminary data.</text>
</comment>
<sequence length="527" mass="57291">MLDPDDKAGVKQIAKDMTDDMMTFYPGNKPGGTPGVLPLPYYWWEAGALMGSLIDYWYYTGDDTWNDDVTEGLLFQVGDEADYMPRNQTHTEGNDDQGFWGLAVMTAAEYKFPDPPEDKPQWLALAQAVFNTQAARWDKEHCDGGLRWQIFSWNNGYDYKNTISQACFFALGARLALYTGNDTYADWAKETWDWTEGRGYIDEKYYVYDGAYIQDGCKELTPYQWTYNIGGFMLGAAAMYNHTEDAVWKERLDGMLKGMKLFFRGDGKDIMTEVACEPSKTCNTDQQSFKAYFSRWLANVVIWYPESADTIMPLLKASSIAAAAVCTGGDNGRMCGHRWNDGKFDGTTGLGQQMAAMSAALSNLVEDSAPPVTADSGGTSKGDNSAGGDDNDRGSPILHRPITAGDRAGAAILTLVVLGGLVSAMWFMLGDDAKEATAAVGDGGARAAVLGLFPALKGGKGKEVDETLPQMAEKEQPQMDGVKGGGMLFTGSGEVSTPRTAAAPPPRQWSTSEGSSTSTEKRASVPT</sequence>
<feature type="region of interest" description="Disordered" evidence="10">
    <location>
        <begin position="477"/>
        <end position="527"/>
    </location>
</feature>
<keyword evidence="6" id="KW-0378">Hydrolase</keyword>
<evidence type="ECO:0000256" key="6">
    <source>
        <dbReference type="ARBA" id="ARBA00022801"/>
    </source>
</evidence>
<keyword evidence="13" id="KW-1185">Reference proteome</keyword>
<dbReference type="Proteomes" id="UP001187682">
    <property type="component" value="Unassembled WGS sequence"/>
</dbReference>
<evidence type="ECO:0000313" key="13">
    <source>
        <dbReference type="Proteomes" id="UP001187682"/>
    </source>
</evidence>
<dbReference type="Gene3D" id="1.50.10.20">
    <property type="match status" value="1"/>
</dbReference>
<feature type="region of interest" description="Disordered" evidence="10">
    <location>
        <begin position="368"/>
        <end position="401"/>
    </location>
</feature>
<evidence type="ECO:0000256" key="1">
    <source>
        <dbReference type="ARBA" id="ARBA00001452"/>
    </source>
</evidence>
<evidence type="ECO:0000256" key="5">
    <source>
        <dbReference type="ARBA" id="ARBA00022729"/>
    </source>
</evidence>
<dbReference type="PANTHER" id="PTHR12145">
    <property type="entry name" value="MANNAN ENDO-1,6-ALPHA-MANNOSIDASE DCW1"/>
    <property type="match status" value="1"/>
</dbReference>